<evidence type="ECO:0000313" key="3">
    <source>
        <dbReference type="Proteomes" id="UP000193144"/>
    </source>
</evidence>
<comment type="caution">
    <text evidence="2">The sequence shown here is derived from an EMBL/GenBank/DDBJ whole genome shotgun (WGS) entry which is preliminary data.</text>
</comment>
<reference evidence="2 3" key="1">
    <citation type="submission" date="2016-07" db="EMBL/GenBank/DDBJ databases">
        <title>Pervasive Adenine N6-methylation of Active Genes in Fungi.</title>
        <authorList>
            <consortium name="DOE Joint Genome Institute"/>
            <person name="Mondo S.J."/>
            <person name="Dannebaum R.O."/>
            <person name="Kuo R.C."/>
            <person name="Labutti K."/>
            <person name="Haridas S."/>
            <person name="Kuo A."/>
            <person name="Salamov A."/>
            <person name="Ahrendt S.R."/>
            <person name="Lipzen A."/>
            <person name="Sullivan W."/>
            <person name="Andreopoulos W.B."/>
            <person name="Clum A."/>
            <person name="Lindquist E."/>
            <person name="Daum C."/>
            <person name="Ramamoorthy G.K."/>
            <person name="Gryganskyi A."/>
            <person name="Culley D."/>
            <person name="Magnuson J.K."/>
            <person name="James T.Y."/>
            <person name="O'Malley M.A."/>
            <person name="Stajich J.E."/>
            <person name="Spatafora J.W."/>
            <person name="Visel A."/>
            <person name="Grigoriev I.V."/>
        </authorList>
    </citation>
    <scope>NUCLEOTIDE SEQUENCE [LARGE SCALE GENOMIC DNA]</scope>
    <source>
        <strain evidence="2 3">CBS 115471</strain>
    </source>
</reference>
<protein>
    <submittedName>
        <fullName evidence="2">Uncharacterized protein</fullName>
    </submittedName>
</protein>
<evidence type="ECO:0000256" key="1">
    <source>
        <dbReference type="SAM" id="MobiDB-lite"/>
    </source>
</evidence>
<dbReference type="AlphaFoldDB" id="A0A1Y1ZEP3"/>
<feature type="region of interest" description="Disordered" evidence="1">
    <location>
        <begin position="33"/>
        <end position="77"/>
    </location>
</feature>
<gene>
    <name evidence="2" type="ORF">BCR34DRAFT_658116</name>
</gene>
<dbReference type="EMBL" id="MCFA01000096">
    <property type="protein sequence ID" value="ORY08752.1"/>
    <property type="molecule type" value="Genomic_DNA"/>
</dbReference>
<accession>A0A1Y1ZEP3</accession>
<organism evidence="2 3">
    <name type="scientific">Clohesyomyces aquaticus</name>
    <dbReference type="NCBI Taxonomy" id="1231657"/>
    <lineage>
        <taxon>Eukaryota</taxon>
        <taxon>Fungi</taxon>
        <taxon>Dikarya</taxon>
        <taxon>Ascomycota</taxon>
        <taxon>Pezizomycotina</taxon>
        <taxon>Dothideomycetes</taxon>
        <taxon>Pleosporomycetidae</taxon>
        <taxon>Pleosporales</taxon>
        <taxon>Lindgomycetaceae</taxon>
        <taxon>Clohesyomyces</taxon>
    </lineage>
</organism>
<feature type="compositionally biased region" description="Polar residues" evidence="1">
    <location>
        <begin position="33"/>
        <end position="45"/>
    </location>
</feature>
<feature type="compositionally biased region" description="Acidic residues" evidence="1">
    <location>
        <begin position="306"/>
        <end position="334"/>
    </location>
</feature>
<evidence type="ECO:0000313" key="2">
    <source>
        <dbReference type="EMBL" id="ORY08752.1"/>
    </source>
</evidence>
<keyword evidence="3" id="KW-1185">Reference proteome</keyword>
<sequence length="402" mass="44996">MGFRVIESQLQDIHLPTTIATRLNRNMVTFFSSSNMATPPLGNNDTSEDSSPREDARSHLSSPPSEHEGKIPTPGAALCVTSPPATYTTGKSLILVPDYTANSKVPPPNPPPPLFTRSEDLFLPHLPSLDNRTSYLEYMSALSIGLHAHLIMRPFDKSIGNNFPLNSDWELLKRYFNALFQTCIESADAEELITQYKDVMKKTRFHRDRLNAAAKSDDTGSAEKKWLWIARSLETCGILALAMRRMLRVKKGSKTHGNYWLMFDWFTMVKKTDPVDEKEWFVMETKIQTKPYTGEPLSFLEWLDEMAEEDSEDSEEDNQSSESDEEGENGDEDEGKFPDDSGFLGDNEDSTVGMGMKENKDGYIEVASSTGYVGGDERGEADEGQYDDSGLSMSEGVSRMSL</sequence>
<feature type="region of interest" description="Disordered" evidence="1">
    <location>
        <begin position="306"/>
        <end position="402"/>
    </location>
</feature>
<proteinExistence type="predicted"/>
<dbReference type="Proteomes" id="UP000193144">
    <property type="component" value="Unassembled WGS sequence"/>
</dbReference>
<name>A0A1Y1ZEP3_9PLEO</name>